<dbReference type="OrthoDB" id="41532at2759"/>
<organism evidence="1 2">
    <name type="scientific">Glonium stellatum</name>
    <dbReference type="NCBI Taxonomy" id="574774"/>
    <lineage>
        <taxon>Eukaryota</taxon>
        <taxon>Fungi</taxon>
        <taxon>Dikarya</taxon>
        <taxon>Ascomycota</taxon>
        <taxon>Pezizomycotina</taxon>
        <taxon>Dothideomycetes</taxon>
        <taxon>Pleosporomycetidae</taxon>
        <taxon>Gloniales</taxon>
        <taxon>Gloniaceae</taxon>
        <taxon>Glonium</taxon>
    </lineage>
</organism>
<dbReference type="Proteomes" id="UP000250140">
    <property type="component" value="Unassembled WGS sequence"/>
</dbReference>
<keyword evidence="2" id="KW-1185">Reference proteome</keyword>
<proteinExistence type="predicted"/>
<gene>
    <name evidence="1" type="ORF">AOQ84DRAFT_210167</name>
</gene>
<dbReference type="EMBL" id="KV748531">
    <property type="protein sequence ID" value="OCL14790.1"/>
    <property type="molecule type" value="Genomic_DNA"/>
</dbReference>
<name>A0A8E2FDF5_9PEZI</name>
<evidence type="ECO:0000313" key="2">
    <source>
        <dbReference type="Proteomes" id="UP000250140"/>
    </source>
</evidence>
<dbReference type="AlphaFoldDB" id="A0A8E2FDF5"/>
<protein>
    <submittedName>
        <fullName evidence="1">Uncharacterized protein</fullName>
    </submittedName>
</protein>
<evidence type="ECO:0000313" key="1">
    <source>
        <dbReference type="EMBL" id="OCL14790.1"/>
    </source>
</evidence>
<sequence>MASIPSSHVYTTLRIPTKTPRLPELAEKSRTAKLSALQKAPTAFASKYSDEALLPIAAWISRIVVLGTEIFICVATHEPQKEADNDADFLMSGEWIGMLTLRGPFTYSDFHLPESGPRAAFS</sequence>
<accession>A0A8E2FDF5</accession>
<reference evidence="1 2" key="1">
    <citation type="journal article" date="2016" name="Nat. Commun.">
        <title>Ectomycorrhizal ecology is imprinted in the genome of the dominant symbiotic fungus Cenococcum geophilum.</title>
        <authorList>
            <consortium name="DOE Joint Genome Institute"/>
            <person name="Peter M."/>
            <person name="Kohler A."/>
            <person name="Ohm R.A."/>
            <person name="Kuo A."/>
            <person name="Krutzmann J."/>
            <person name="Morin E."/>
            <person name="Arend M."/>
            <person name="Barry K.W."/>
            <person name="Binder M."/>
            <person name="Choi C."/>
            <person name="Clum A."/>
            <person name="Copeland A."/>
            <person name="Grisel N."/>
            <person name="Haridas S."/>
            <person name="Kipfer T."/>
            <person name="LaButti K."/>
            <person name="Lindquist E."/>
            <person name="Lipzen A."/>
            <person name="Maire R."/>
            <person name="Meier B."/>
            <person name="Mihaltcheva S."/>
            <person name="Molinier V."/>
            <person name="Murat C."/>
            <person name="Poggeler S."/>
            <person name="Quandt C.A."/>
            <person name="Sperisen C."/>
            <person name="Tritt A."/>
            <person name="Tisserant E."/>
            <person name="Crous P.W."/>
            <person name="Henrissat B."/>
            <person name="Nehls U."/>
            <person name="Egli S."/>
            <person name="Spatafora J.W."/>
            <person name="Grigoriev I.V."/>
            <person name="Martin F.M."/>
        </authorList>
    </citation>
    <scope>NUCLEOTIDE SEQUENCE [LARGE SCALE GENOMIC DNA]</scope>
    <source>
        <strain evidence="1 2">CBS 207.34</strain>
    </source>
</reference>